<dbReference type="AlphaFoldDB" id="A0A6S7GUG1"/>
<protein>
    <submittedName>
        <fullName evidence="1">Uncharacterized protein</fullName>
    </submittedName>
</protein>
<evidence type="ECO:0000313" key="2">
    <source>
        <dbReference type="Proteomes" id="UP001152795"/>
    </source>
</evidence>
<dbReference type="Proteomes" id="UP001152795">
    <property type="component" value="Unassembled WGS sequence"/>
</dbReference>
<evidence type="ECO:0000313" key="1">
    <source>
        <dbReference type="EMBL" id="CAB3993749.1"/>
    </source>
</evidence>
<reference evidence="1" key="1">
    <citation type="submission" date="2020-04" db="EMBL/GenBank/DDBJ databases">
        <authorList>
            <person name="Alioto T."/>
            <person name="Alioto T."/>
            <person name="Gomez Garrido J."/>
        </authorList>
    </citation>
    <scope>NUCLEOTIDE SEQUENCE</scope>
    <source>
        <strain evidence="1">A484AB</strain>
    </source>
</reference>
<organism evidence="1 2">
    <name type="scientific">Paramuricea clavata</name>
    <name type="common">Red gorgonian</name>
    <name type="synonym">Violescent sea-whip</name>
    <dbReference type="NCBI Taxonomy" id="317549"/>
    <lineage>
        <taxon>Eukaryota</taxon>
        <taxon>Metazoa</taxon>
        <taxon>Cnidaria</taxon>
        <taxon>Anthozoa</taxon>
        <taxon>Octocorallia</taxon>
        <taxon>Malacalcyonacea</taxon>
        <taxon>Plexauridae</taxon>
        <taxon>Paramuricea</taxon>
    </lineage>
</organism>
<comment type="caution">
    <text evidence="1">The sequence shown here is derived from an EMBL/GenBank/DDBJ whole genome shotgun (WGS) entry which is preliminary data.</text>
</comment>
<sequence>MKHKYESSKAKYVKCVSRETKARNSLELSHGSQNVLKTLGLKREKLELEKRIEDLQERLRFYESQNQTVLQENRLGDKAFQEIPSLLYKFREGIEKKLQENAQVVNALEERLIKCAKNCQTLTKLNKNKAKRVFEDEIVKGSSQQKNLRDSTSGDSTLRDFSLSDVENLRNLEVELQKEKMINEDLMERFIEIEELNNNYLDSMRSLESRAKDAEDLRVQTETLREQNEGLLSEISELKKTTH</sequence>
<proteinExistence type="predicted"/>
<dbReference type="EMBL" id="CACRXK020002323">
    <property type="protein sequence ID" value="CAB3993749.1"/>
    <property type="molecule type" value="Genomic_DNA"/>
</dbReference>
<accession>A0A6S7GUG1</accession>
<keyword evidence="2" id="KW-1185">Reference proteome</keyword>
<name>A0A6S7GUG1_PARCT</name>
<gene>
    <name evidence="1" type="ORF">PACLA_8A028344</name>
</gene>